<reference evidence="2 3" key="1">
    <citation type="submission" date="2021-04" db="EMBL/GenBank/DDBJ databases">
        <authorList>
            <person name="De Guttry C."/>
            <person name="Zahm M."/>
            <person name="Klopp C."/>
            <person name="Cabau C."/>
            <person name="Louis A."/>
            <person name="Berthelot C."/>
            <person name="Parey E."/>
            <person name="Roest Crollius H."/>
            <person name="Montfort J."/>
            <person name="Robinson-Rechavi M."/>
            <person name="Bucao C."/>
            <person name="Bouchez O."/>
            <person name="Gislard M."/>
            <person name="Lluch J."/>
            <person name="Milhes M."/>
            <person name="Lampietro C."/>
            <person name="Lopez Roques C."/>
            <person name="Donnadieu C."/>
            <person name="Braasch I."/>
            <person name="Desvignes T."/>
            <person name="Postlethwait J."/>
            <person name="Bobe J."/>
            <person name="Wedekind C."/>
            <person name="Guiguen Y."/>
        </authorList>
    </citation>
    <scope>NUCLEOTIDE SEQUENCE [LARGE SCALE GENOMIC DNA]</scope>
    <source>
        <strain evidence="2">Cs_M1</strain>
        <tissue evidence="2">Blood</tissue>
    </source>
</reference>
<feature type="region of interest" description="Disordered" evidence="1">
    <location>
        <begin position="83"/>
        <end position="228"/>
    </location>
</feature>
<comment type="caution">
    <text evidence="2">The sequence shown here is derived from an EMBL/GenBank/DDBJ whole genome shotgun (WGS) entry which is preliminary data.</text>
</comment>
<name>A0AAN8L0H0_9TELE</name>
<feature type="compositionally biased region" description="Acidic residues" evidence="1">
    <location>
        <begin position="96"/>
        <end position="113"/>
    </location>
</feature>
<evidence type="ECO:0000313" key="2">
    <source>
        <dbReference type="EMBL" id="KAK6301123.1"/>
    </source>
</evidence>
<dbReference type="EMBL" id="JAGTTL010000027">
    <property type="protein sequence ID" value="KAK6301123.1"/>
    <property type="molecule type" value="Genomic_DNA"/>
</dbReference>
<protein>
    <submittedName>
        <fullName evidence="2">Uncharacterized protein</fullName>
    </submittedName>
</protein>
<evidence type="ECO:0000256" key="1">
    <source>
        <dbReference type="SAM" id="MobiDB-lite"/>
    </source>
</evidence>
<dbReference type="AlphaFoldDB" id="A0AAN8L0H0"/>
<dbReference type="Proteomes" id="UP001356427">
    <property type="component" value="Unassembled WGS sequence"/>
</dbReference>
<organism evidence="2 3">
    <name type="scientific">Coregonus suidteri</name>
    <dbReference type="NCBI Taxonomy" id="861788"/>
    <lineage>
        <taxon>Eukaryota</taxon>
        <taxon>Metazoa</taxon>
        <taxon>Chordata</taxon>
        <taxon>Craniata</taxon>
        <taxon>Vertebrata</taxon>
        <taxon>Euteleostomi</taxon>
        <taxon>Actinopterygii</taxon>
        <taxon>Neopterygii</taxon>
        <taxon>Teleostei</taxon>
        <taxon>Protacanthopterygii</taxon>
        <taxon>Salmoniformes</taxon>
        <taxon>Salmonidae</taxon>
        <taxon>Coregoninae</taxon>
        <taxon>Coregonus</taxon>
    </lineage>
</organism>
<feature type="compositionally biased region" description="Basic and acidic residues" evidence="1">
    <location>
        <begin position="120"/>
        <end position="132"/>
    </location>
</feature>
<feature type="compositionally biased region" description="Basic and acidic residues" evidence="1">
    <location>
        <begin position="209"/>
        <end position="222"/>
    </location>
</feature>
<proteinExistence type="predicted"/>
<evidence type="ECO:0000313" key="3">
    <source>
        <dbReference type="Proteomes" id="UP001356427"/>
    </source>
</evidence>
<accession>A0AAN8L0H0</accession>
<keyword evidence="3" id="KW-1185">Reference proteome</keyword>
<sequence length="228" mass="25788">MSGEKETLLDEIEQSLFTLTKDNLRYLCERCGIDGSQVKGKHHRSLRRKIMEEMWENADSVKSEEQGMSWLLQLKEDIRKIQEESSVAPMSPRQSDDDEAKDCDEEWDMEDNDWFPSNRLEAESSPERHNPEQEESDDVQDKPTSPPSSLQGRASPGSALLPGLKRTSVWLDDCRKTSGLSGTVRGGDEEGDLTDQRERRDYPGSSGESQEHPDADEAEKIDIFAGDP</sequence>
<gene>
    <name evidence="2" type="ORF">J4Q44_G00292210</name>
</gene>